<reference evidence="2" key="1">
    <citation type="submission" date="2016-11" db="UniProtKB">
        <authorList>
            <consortium name="WormBaseParasite"/>
        </authorList>
    </citation>
    <scope>IDENTIFICATION</scope>
    <source>
        <strain evidence="2">KR3021</strain>
    </source>
</reference>
<sequence length="202" mass="22794">MSFYEKTGTKANIVDHRKKWDENEYYIKAQERKAKEQLELDIKNGLKKKEKEPAAKGFLKMREEKIDISSTIGKSLNSDGNADGSIGFHCDICDCTVKDSTSFVTHLNGKSHQKNIGNAMKCEKSTLTGVQERIAKIAAERKAAKSKVEESNDFSDLINEEQIASSSKSKKRKIELVEEEVDEEEDEMAKMMGFGKFGTKKK</sequence>
<dbReference type="WBParaSite" id="RSKR_0000729500.1">
    <property type="protein sequence ID" value="RSKR_0000729500.1"/>
    <property type="gene ID" value="RSKR_0000729500"/>
</dbReference>
<evidence type="ECO:0000313" key="1">
    <source>
        <dbReference type="Proteomes" id="UP000095286"/>
    </source>
</evidence>
<proteinExistence type="predicted"/>
<evidence type="ECO:0000313" key="2">
    <source>
        <dbReference type="WBParaSite" id="RSKR_0000729500.1"/>
    </source>
</evidence>
<organism evidence="1 2">
    <name type="scientific">Rhabditophanes sp. KR3021</name>
    <dbReference type="NCBI Taxonomy" id="114890"/>
    <lineage>
        <taxon>Eukaryota</taxon>
        <taxon>Metazoa</taxon>
        <taxon>Ecdysozoa</taxon>
        <taxon>Nematoda</taxon>
        <taxon>Chromadorea</taxon>
        <taxon>Rhabditida</taxon>
        <taxon>Tylenchina</taxon>
        <taxon>Panagrolaimomorpha</taxon>
        <taxon>Strongyloidoidea</taxon>
        <taxon>Alloionematidae</taxon>
        <taxon>Rhabditophanes</taxon>
    </lineage>
</organism>
<name>A0AC35U3F1_9BILA</name>
<accession>A0AC35U3F1</accession>
<protein>
    <submittedName>
        <fullName evidence="2">Matrin-type domain-containing protein</fullName>
    </submittedName>
</protein>
<dbReference type="Proteomes" id="UP000095286">
    <property type="component" value="Unplaced"/>
</dbReference>